<dbReference type="SUPFAM" id="SSF52540">
    <property type="entry name" value="P-loop containing nucleoside triphosphate hydrolases"/>
    <property type="match status" value="1"/>
</dbReference>
<dbReference type="Pfam" id="PF13614">
    <property type="entry name" value="AAA_31"/>
    <property type="match status" value="1"/>
</dbReference>
<evidence type="ECO:0000259" key="8">
    <source>
        <dbReference type="Pfam" id="PF13614"/>
    </source>
</evidence>
<evidence type="ECO:0000256" key="4">
    <source>
        <dbReference type="ARBA" id="ARBA00022840"/>
    </source>
</evidence>
<accession>Q01WX5</accession>
<dbReference type="KEGG" id="sus:Acid_4881"/>
<keyword evidence="4" id="KW-0067">ATP-binding</keyword>
<keyword evidence="7" id="KW-1133">Transmembrane helix</keyword>
<evidence type="ECO:0000256" key="6">
    <source>
        <dbReference type="SAM" id="MobiDB-lite"/>
    </source>
</evidence>
<protein>
    <submittedName>
        <fullName evidence="9">Lipopolysaccharide biosynthesis</fullName>
        <ecNumber evidence="9">2.7.10.1</ecNumber>
    </submittedName>
</protein>
<dbReference type="EMBL" id="CP000473">
    <property type="protein sequence ID" value="ABJ85840.1"/>
    <property type="molecule type" value="Genomic_DNA"/>
</dbReference>
<organism evidence="9">
    <name type="scientific">Solibacter usitatus (strain Ellin6076)</name>
    <dbReference type="NCBI Taxonomy" id="234267"/>
    <lineage>
        <taxon>Bacteria</taxon>
        <taxon>Pseudomonadati</taxon>
        <taxon>Acidobacteriota</taxon>
        <taxon>Terriglobia</taxon>
        <taxon>Bryobacterales</taxon>
        <taxon>Solibacteraceae</taxon>
        <taxon>Candidatus Solibacter</taxon>
    </lineage>
</organism>
<dbReference type="NCBIfam" id="TIGR01007">
    <property type="entry name" value="eps_fam"/>
    <property type="match status" value="1"/>
</dbReference>
<proteinExistence type="predicted"/>
<dbReference type="GO" id="GO:0004714">
    <property type="term" value="F:transmembrane receptor protein tyrosine kinase activity"/>
    <property type="evidence" value="ECO:0007669"/>
    <property type="project" value="UniProtKB-EC"/>
</dbReference>
<evidence type="ECO:0000256" key="1">
    <source>
        <dbReference type="ARBA" id="ARBA00022679"/>
    </source>
</evidence>
<dbReference type="CDD" id="cd05387">
    <property type="entry name" value="BY-kinase"/>
    <property type="match status" value="1"/>
</dbReference>
<evidence type="ECO:0000256" key="3">
    <source>
        <dbReference type="ARBA" id="ARBA00022777"/>
    </source>
</evidence>
<dbReference type="AlphaFoldDB" id="Q01WX5"/>
<dbReference type="EC" id="2.7.10.1" evidence="9"/>
<keyword evidence="5" id="KW-0829">Tyrosine-protein kinase</keyword>
<evidence type="ECO:0000256" key="5">
    <source>
        <dbReference type="ARBA" id="ARBA00023137"/>
    </source>
</evidence>
<keyword evidence="2" id="KW-0547">Nucleotide-binding</keyword>
<dbReference type="InterPro" id="IPR005702">
    <property type="entry name" value="Wzc-like_C"/>
</dbReference>
<keyword evidence="7" id="KW-0812">Transmembrane</keyword>
<dbReference type="PANTHER" id="PTHR32309">
    <property type="entry name" value="TYROSINE-PROTEIN KINASE"/>
    <property type="match status" value="1"/>
</dbReference>
<feature type="region of interest" description="Disordered" evidence="6">
    <location>
        <begin position="1"/>
        <end position="20"/>
    </location>
</feature>
<evidence type="ECO:0000256" key="2">
    <source>
        <dbReference type="ARBA" id="ARBA00022741"/>
    </source>
</evidence>
<dbReference type="eggNOG" id="COG0489">
    <property type="taxonomic scope" value="Bacteria"/>
</dbReference>
<keyword evidence="3" id="KW-0418">Kinase</keyword>
<dbReference type="HOGENOM" id="CLU_009912_2_1_0"/>
<dbReference type="eggNOG" id="COG3206">
    <property type="taxonomic scope" value="Bacteria"/>
</dbReference>
<feature type="compositionally biased region" description="Polar residues" evidence="6">
    <location>
        <begin position="8"/>
        <end position="20"/>
    </location>
</feature>
<feature type="transmembrane region" description="Helical" evidence="7">
    <location>
        <begin position="42"/>
        <end position="64"/>
    </location>
</feature>
<dbReference type="InterPro" id="IPR025669">
    <property type="entry name" value="AAA_dom"/>
</dbReference>
<name>Q01WX5_SOLUE</name>
<dbReference type="InterPro" id="IPR027417">
    <property type="entry name" value="P-loop_NTPase"/>
</dbReference>
<dbReference type="PANTHER" id="PTHR32309:SF31">
    <property type="entry name" value="CAPSULAR EXOPOLYSACCHARIDE FAMILY"/>
    <property type="match status" value="1"/>
</dbReference>
<dbReference type="GO" id="GO:0005524">
    <property type="term" value="F:ATP binding"/>
    <property type="evidence" value="ECO:0007669"/>
    <property type="project" value="UniProtKB-KW"/>
</dbReference>
<sequence length="557" mass="62164">MAMHRSPRSQASSRHNGAQERSAQEWSVADCIRILRRRKLTLLWITCLGLLVTTLITLAQSHVYRSRAALELQRYNEDFLDLREIYPAPAYVVDPGWYMQTQAELLRQDGLIEQVARQFHLESRPEYQPRSSFLSKLHQDIRVSQVHTSRLVQIVCEAREPRLAADLCNTLAHTFIEDSIRARQQAARQTYESLSSQLRKLRPSGPGSDSRAYAIMRQQASTARLASGMRQSAMRVVDPATPAPRPFTPNLPLNLIIGALAAFLIAIGYVMLREQSTSALHSPGEAGIFLALPELGAIPKDGKWKRPAFRYFNPVNGKLRIERAVLEQASSHLSESFRATLASILTTPHHAGLAHNLVFTSSRPMEGKTTVVSNLGLALAETGRQVLLIDGDMRRPQLHRVFDQPNGWGLSDVLREWNSIEELPLKVLVKKTAVSKLYLLPGGTSTGNISNLLHSGRMSKLLARFREEFDYVLVDAPPCLEFADARNMARSADGLVLVVRARHTDRKIAETAVQRLACDGIRMAGVILNGWDASCAGHLVRPFEGVGNRAYDLTCRH</sequence>
<keyword evidence="7" id="KW-0472">Membrane</keyword>
<reference evidence="9" key="1">
    <citation type="submission" date="2006-10" db="EMBL/GenBank/DDBJ databases">
        <title>Complete sequence of Solibacter usitatus Ellin6076.</title>
        <authorList>
            <consortium name="US DOE Joint Genome Institute"/>
            <person name="Copeland A."/>
            <person name="Lucas S."/>
            <person name="Lapidus A."/>
            <person name="Barry K."/>
            <person name="Detter J.C."/>
            <person name="Glavina del Rio T."/>
            <person name="Hammon N."/>
            <person name="Israni S."/>
            <person name="Dalin E."/>
            <person name="Tice H."/>
            <person name="Pitluck S."/>
            <person name="Thompson L.S."/>
            <person name="Brettin T."/>
            <person name="Bruce D."/>
            <person name="Han C."/>
            <person name="Tapia R."/>
            <person name="Gilna P."/>
            <person name="Schmutz J."/>
            <person name="Larimer F."/>
            <person name="Land M."/>
            <person name="Hauser L."/>
            <person name="Kyrpides N."/>
            <person name="Mikhailova N."/>
            <person name="Janssen P.H."/>
            <person name="Kuske C.R."/>
            <person name="Richardson P."/>
        </authorList>
    </citation>
    <scope>NUCLEOTIDE SEQUENCE</scope>
    <source>
        <strain evidence="9">Ellin6076</strain>
    </source>
</reference>
<dbReference type="STRING" id="234267.Acid_4881"/>
<keyword evidence="1 9" id="KW-0808">Transferase</keyword>
<evidence type="ECO:0000313" key="9">
    <source>
        <dbReference type="EMBL" id="ABJ85840.1"/>
    </source>
</evidence>
<evidence type="ECO:0000256" key="7">
    <source>
        <dbReference type="SAM" id="Phobius"/>
    </source>
</evidence>
<dbReference type="InParanoid" id="Q01WX5"/>
<gene>
    <name evidence="9" type="ordered locus">Acid_4881</name>
</gene>
<dbReference type="Gene3D" id="3.40.50.300">
    <property type="entry name" value="P-loop containing nucleotide triphosphate hydrolases"/>
    <property type="match status" value="1"/>
</dbReference>
<dbReference type="InterPro" id="IPR050445">
    <property type="entry name" value="Bact_polysacc_biosynth/exp"/>
</dbReference>
<feature type="domain" description="AAA" evidence="8">
    <location>
        <begin position="367"/>
        <end position="501"/>
    </location>
</feature>